<dbReference type="AlphaFoldDB" id="A0A0G0SZL8"/>
<comment type="caution">
    <text evidence="2">The sequence shown here is derived from an EMBL/GenBank/DDBJ whole genome shotgun (WGS) entry which is preliminary data.</text>
</comment>
<evidence type="ECO:0000313" key="3">
    <source>
        <dbReference type="Proteomes" id="UP000034452"/>
    </source>
</evidence>
<dbReference type="PATRIC" id="fig|1618744.3.peg.388"/>
<evidence type="ECO:0000313" key="2">
    <source>
        <dbReference type="EMBL" id="KKR70243.1"/>
    </source>
</evidence>
<reference evidence="2 3" key="1">
    <citation type="journal article" date="2015" name="Nature">
        <title>rRNA introns, odd ribosomes, and small enigmatic genomes across a large radiation of phyla.</title>
        <authorList>
            <person name="Brown C.T."/>
            <person name="Hug L.A."/>
            <person name="Thomas B.C."/>
            <person name="Sharon I."/>
            <person name="Castelle C.J."/>
            <person name="Singh A."/>
            <person name="Wilkins M.J."/>
            <person name="Williams K.H."/>
            <person name="Banfield J.F."/>
        </authorList>
    </citation>
    <scope>NUCLEOTIDE SEQUENCE [LARGE SCALE GENOMIC DNA]</scope>
</reference>
<keyword evidence="1" id="KW-1133">Transmembrane helix</keyword>
<keyword evidence="1" id="KW-0812">Transmembrane</keyword>
<accession>A0A0G0SZL8</accession>
<sequence length="421" mass="43698">MKKQIKRKINNQSGAAMLISVIFFLFISLAIISGLVSPTLRGFRISNDLIKSRQSLFLSESAAEDAYFRLKTAKAVDPAETITLGGNSATVTITDSGYNEKTISSLGDVDSRQRRNELVLSAGATGVSFGYGVQSGTGGFVIGNAIVYGNVYSNGNITGANGATITGSAFAAGTSGVIDNIDVGQEGVGDIRAHTVANSTVAGNLYCQTGTNNNKLCNTSEADPDVIDMPITQAMIDEWKLHAEEGGTIAGNLTVSSPTTLGPKKITGNLVINADLTVTGTIYVAGNITTNNGARVSLSSSYGSTGGIIVSDGRVILSNNVEFFGSGSSDSYFLLTTTSPCPVGCSGLNAIEILNNVGAIIINAQNGTVHLNNNVELNEVVGDSIIIDNSAEVHYLSGLANPDFSSGPTGGWSIKSWKEIE</sequence>
<dbReference type="Proteomes" id="UP000034452">
    <property type="component" value="Unassembled WGS sequence"/>
</dbReference>
<gene>
    <name evidence="2" type="ORF">UU13_C0010G0008</name>
</gene>
<keyword evidence="1" id="KW-0472">Membrane</keyword>
<dbReference type="EMBL" id="LBZL01000010">
    <property type="protein sequence ID" value="KKR70243.1"/>
    <property type="molecule type" value="Genomic_DNA"/>
</dbReference>
<proteinExistence type="predicted"/>
<evidence type="ECO:0000256" key="1">
    <source>
        <dbReference type="SAM" id="Phobius"/>
    </source>
</evidence>
<name>A0A0G0SZL8_9BACT</name>
<feature type="transmembrane region" description="Helical" evidence="1">
    <location>
        <begin position="12"/>
        <end position="36"/>
    </location>
</feature>
<protein>
    <submittedName>
        <fullName evidence="2">Uncharacterized protein</fullName>
    </submittedName>
</protein>
<organism evidence="2 3">
    <name type="scientific">Candidatus Nomurabacteria bacterium GW2011_GWB1_40_7</name>
    <dbReference type="NCBI Taxonomy" id="1618744"/>
    <lineage>
        <taxon>Bacteria</taxon>
        <taxon>Candidatus Nomuraibacteriota</taxon>
    </lineage>
</organism>